<dbReference type="Gene3D" id="3.30.60.20">
    <property type="match status" value="1"/>
</dbReference>
<feature type="coiled-coil region" evidence="6">
    <location>
        <begin position="851"/>
        <end position="878"/>
    </location>
</feature>
<dbReference type="SMART" id="SM00326">
    <property type="entry name" value="SH3"/>
    <property type="match status" value="2"/>
</dbReference>
<reference evidence="10 11" key="1">
    <citation type="submission" date="2016-08" db="EMBL/GenBank/DDBJ databases">
        <title>A Parts List for Fungal Cellulosomes Revealed by Comparative Genomics.</title>
        <authorList>
            <consortium name="DOE Joint Genome Institute"/>
            <person name="Haitjema C.H."/>
            <person name="Gilmore S.P."/>
            <person name="Henske J.K."/>
            <person name="Solomon K.V."/>
            <person name="De Groot R."/>
            <person name="Kuo A."/>
            <person name="Mondo S.J."/>
            <person name="Salamov A.A."/>
            <person name="Labutti K."/>
            <person name="Zhao Z."/>
            <person name="Chiniquy J."/>
            <person name="Barry K."/>
            <person name="Brewer H.M."/>
            <person name="Purvine S.O."/>
            <person name="Wright A.T."/>
            <person name="Boxma B."/>
            <person name="Van Alen T."/>
            <person name="Hackstein J.H."/>
            <person name="Baker S.E."/>
            <person name="Grigoriev I.V."/>
            <person name="O'Malley M.A."/>
        </authorList>
    </citation>
    <scope>NUCLEOTIDE SEQUENCE [LARGE SCALE GENOMIC DNA]</scope>
    <source>
        <strain evidence="10 11">G1</strain>
    </source>
</reference>
<keyword evidence="11" id="KW-1185">Reference proteome</keyword>
<dbReference type="Pfam" id="PF00130">
    <property type="entry name" value="C1_1"/>
    <property type="match status" value="1"/>
</dbReference>
<evidence type="ECO:0000313" key="10">
    <source>
        <dbReference type="EMBL" id="ORY36797.1"/>
    </source>
</evidence>
<protein>
    <recommendedName>
        <fullName evidence="12">SH3 domain-containing protein</fullName>
    </recommendedName>
</protein>
<dbReference type="AlphaFoldDB" id="A0A1Y2BQA4"/>
<feature type="domain" description="Phorbol-ester/DAG-type" evidence="8">
    <location>
        <begin position="473"/>
        <end position="520"/>
    </location>
</feature>
<dbReference type="CDD" id="cd20824">
    <property type="entry name" value="C1_SpBZZ1-like"/>
    <property type="match status" value="1"/>
</dbReference>
<dbReference type="InterPro" id="IPR002219">
    <property type="entry name" value="PKC_DAG/PE"/>
</dbReference>
<dbReference type="InterPro" id="IPR031160">
    <property type="entry name" value="F_BAR_dom"/>
</dbReference>
<evidence type="ECO:0000259" key="8">
    <source>
        <dbReference type="PROSITE" id="PS50081"/>
    </source>
</evidence>
<comment type="caution">
    <text evidence="10">The sequence shown here is derived from an EMBL/GenBank/DDBJ whole genome shotgun (WGS) entry which is preliminary data.</text>
</comment>
<dbReference type="Proteomes" id="UP000193920">
    <property type="component" value="Unassembled WGS sequence"/>
</dbReference>
<evidence type="ECO:0000313" key="11">
    <source>
        <dbReference type="Proteomes" id="UP000193920"/>
    </source>
</evidence>
<proteinExistence type="predicted"/>
<dbReference type="Pfam" id="PF14604">
    <property type="entry name" value="SH3_9"/>
    <property type="match status" value="1"/>
</dbReference>
<evidence type="ECO:0000259" key="7">
    <source>
        <dbReference type="PROSITE" id="PS50002"/>
    </source>
</evidence>
<dbReference type="InterPro" id="IPR036028">
    <property type="entry name" value="SH3-like_dom_sf"/>
</dbReference>
<evidence type="ECO:0000256" key="2">
    <source>
        <dbReference type="ARBA" id="ARBA00022723"/>
    </source>
</evidence>
<dbReference type="PROSITE" id="PS00479">
    <property type="entry name" value="ZF_DAG_PE_1"/>
    <property type="match status" value="1"/>
</dbReference>
<evidence type="ECO:0000256" key="3">
    <source>
        <dbReference type="ARBA" id="ARBA00022833"/>
    </source>
</evidence>
<dbReference type="GO" id="GO:0046872">
    <property type="term" value="F:metal ion binding"/>
    <property type="evidence" value="ECO:0007669"/>
    <property type="project" value="UniProtKB-KW"/>
</dbReference>
<dbReference type="SUPFAM" id="SSF57889">
    <property type="entry name" value="Cysteine-rich domain"/>
    <property type="match status" value="1"/>
</dbReference>
<dbReference type="PANTHER" id="PTHR15735">
    <property type="entry name" value="FCH AND DOUBLE SH3 DOMAINS PROTEIN"/>
    <property type="match status" value="1"/>
</dbReference>
<evidence type="ECO:0000256" key="4">
    <source>
        <dbReference type="PROSITE-ProRule" id="PRU00192"/>
    </source>
</evidence>
<dbReference type="PROSITE" id="PS51741">
    <property type="entry name" value="F_BAR"/>
    <property type="match status" value="1"/>
</dbReference>
<evidence type="ECO:0000256" key="6">
    <source>
        <dbReference type="SAM" id="Coils"/>
    </source>
</evidence>
<evidence type="ECO:0000259" key="9">
    <source>
        <dbReference type="PROSITE" id="PS51741"/>
    </source>
</evidence>
<dbReference type="PROSITE" id="PS50081">
    <property type="entry name" value="ZF_DAG_PE_2"/>
    <property type="match status" value="1"/>
</dbReference>
<dbReference type="Pfam" id="PF00018">
    <property type="entry name" value="SH3_1"/>
    <property type="match status" value="1"/>
</dbReference>
<evidence type="ECO:0000256" key="1">
    <source>
        <dbReference type="ARBA" id="ARBA00022443"/>
    </source>
</evidence>
<evidence type="ECO:0000256" key="5">
    <source>
        <dbReference type="PROSITE-ProRule" id="PRU01077"/>
    </source>
</evidence>
<dbReference type="SUPFAM" id="SSF103657">
    <property type="entry name" value="BAR/IMD domain-like"/>
    <property type="match status" value="1"/>
</dbReference>
<dbReference type="SMART" id="SM00109">
    <property type="entry name" value="C1"/>
    <property type="match status" value="1"/>
</dbReference>
<dbReference type="PROSITE" id="PS50002">
    <property type="entry name" value="SH3"/>
    <property type="match status" value="1"/>
</dbReference>
<keyword evidence="2" id="KW-0479">Metal-binding</keyword>
<keyword evidence="3" id="KW-0862">Zinc</keyword>
<gene>
    <name evidence="10" type="ORF">LY90DRAFT_57982</name>
</gene>
<dbReference type="InterPro" id="IPR046349">
    <property type="entry name" value="C1-like_sf"/>
</dbReference>
<dbReference type="InterPro" id="IPR001452">
    <property type="entry name" value="SH3_domain"/>
</dbReference>
<accession>A0A1Y2BQA4</accession>
<dbReference type="SUPFAM" id="SSF50044">
    <property type="entry name" value="SH3-domain"/>
    <property type="match status" value="2"/>
</dbReference>
<name>A0A1Y2BQA4_9FUNG</name>
<feature type="domain" description="F-BAR" evidence="9">
    <location>
        <begin position="1"/>
        <end position="340"/>
    </location>
</feature>
<dbReference type="PANTHER" id="PTHR15735:SF21">
    <property type="entry name" value="PROTEIN NERVOUS WRECK"/>
    <property type="match status" value="1"/>
</dbReference>
<dbReference type="Gene3D" id="1.20.1270.60">
    <property type="entry name" value="Arfaptin homology (AH) domain/BAR domain"/>
    <property type="match status" value="1"/>
</dbReference>
<dbReference type="STRING" id="1754190.A0A1Y2BQA4"/>
<organism evidence="10 11">
    <name type="scientific">Neocallimastix californiae</name>
    <dbReference type="NCBI Taxonomy" id="1754190"/>
    <lineage>
        <taxon>Eukaryota</taxon>
        <taxon>Fungi</taxon>
        <taxon>Fungi incertae sedis</taxon>
        <taxon>Chytridiomycota</taxon>
        <taxon>Chytridiomycota incertae sedis</taxon>
        <taxon>Neocallimastigomycetes</taxon>
        <taxon>Neocallimastigales</taxon>
        <taxon>Neocallimastigaceae</taxon>
        <taxon>Neocallimastix</taxon>
    </lineage>
</organism>
<sequence length="1012" mass="117076">MSFGTGFHDIRIIENCLNEGVQFLHEYKEYLKDISQIEKEYVKNKISIINKYKSRQEKRYTLPELTTSQRAWIIFLNNMEKKCDEKIELLDKYNSYVIEPLKLIINKEEDKKKKQISFYKELNTFVERYCQENEKNRIKYHESCDAVMNYKKKCDKKLDKLEKLSNNKSGEVNDFMDKTNLTGNTINVNCNQSQTSTQSAQPTSVSYVNTNCNCYLYEDGINLEYRDKDVDDNESCPSHLNDKKKMKKGKKILNPLIKMNNKKNFYIMSLKVANALKSKFYNEDTPNIFDELQSINEEIYQYFKEICTRQIEYENELFNNYDEKNNEILRSLSSISVNKDSKIYLRCYYKEWTKPEIIRFIPTTHWEDKEELVVDSKTSIVLKNMIQKGQERMHKINLDINSKTSEYEKFEMICDSYDNNSNYSKGEIDIIKSKKTDIMHNIIMATNIKLICEVQINEISKYLGNGGPKPERQHVFKAKKIINPTICDYCKEKLWGKAYICKLCTFSCHIKCELKVPLECNGVKTKRKSLRINCSQLSNGNHNISSPFVKTSKPFNCNDNSKIKEETEANKKVVDNEKIKTDNGENSDKSLLNYTEKGEVSQNTIYKCTDISDNKISNPLSFNIKDILWYIDNNEFPSITADSIVDTPMISELIKRNSFTADEIEMLQMRHRKQSEDYPNDLYTTNGFNTKELTKSFTMNSIDNTLFNNLSSSSSQYFNAHSGHSVINSSGESYDESLNGNEIENNNNENNEMDGGNEIISIIETNSITSGVSHSISSYVASEDENEINNGISNNNNKTNISSNDISKNIHLKGYRNLEKSELNPDIQPNSINNNTFTHQMSKCISLPMLYSGLESDEEEEEDKNEEHKAKMALERRNSYLREKFYLKNNINKPHDENFIKMIAMYDYQHQSDDELDLSSNEEVTLIIPDDGSGWAMVSSSKGCGLVPANYLMEISKVINDYKPNENESDKIQVKSGDILLIVEKDTGSGFTRVRVKDKEGLIPSNYIEPIS</sequence>
<dbReference type="PRINTS" id="PR00452">
    <property type="entry name" value="SH3DOMAIN"/>
</dbReference>
<dbReference type="EMBL" id="MCOG01000146">
    <property type="protein sequence ID" value="ORY36797.1"/>
    <property type="molecule type" value="Genomic_DNA"/>
</dbReference>
<dbReference type="OrthoDB" id="8783038at2759"/>
<keyword evidence="5 6" id="KW-0175">Coiled coil</keyword>
<dbReference type="Gene3D" id="2.30.30.40">
    <property type="entry name" value="SH3 Domains"/>
    <property type="match status" value="2"/>
</dbReference>
<evidence type="ECO:0008006" key="12">
    <source>
        <dbReference type="Google" id="ProtNLM"/>
    </source>
</evidence>
<feature type="domain" description="SH3" evidence="7">
    <location>
        <begin position="951"/>
        <end position="1012"/>
    </location>
</feature>
<dbReference type="GO" id="GO:0030833">
    <property type="term" value="P:regulation of actin filament polymerization"/>
    <property type="evidence" value="ECO:0007669"/>
    <property type="project" value="TreeGrafter"/>
</dbReference>
<dbReference type="InterPro" id="IPR027267">
    <property type="entry name" value="AH/BAR_dom_sf"/>
</dbReference>
<keyword evidence="1 4" id="KW-0728">SH3 domain</keyword>